<evidence type="ECO:0008006" key="3">
    <source>
        <dbReference type="Google" id="ProtNLM"/>
    </source>
</evidence>
<sequence>MCILDWTSNNKMTTAELIVRFVDYYSTFDASQNAIYIERGLVSRRKQVSGDIHLLLVDPYSKMTVCRSSIAAKAFTESMTYLKRKMTNGQFLDSFPEFPEASLFKTQTKWVPWRIHVREKKAQVDKKSQDSQ</sequence>
<evidence type="ECO:0000313" key="1">
    <source>
        <dbReference type="EMBL" id="KAK5971569.1"/>
    </source>
</evidence>
<accession>A0AAN8J090</accession>
<gene>
    <name evidence="1" type="ORF">GCK32_003813</name>
</gene>
<dbReference type="EMBL" id="WIXE01017632">
    <property type="protein sequence ID" value="KAK5971569.1"/>
    <property type="molecule type" value="Genomic_DNA"/>
</dbReference>
<dbReference type="Proteomes" id="UP001331761">
    <property type="component" value="Unassembled WGS sequence"/>
</dbReference>
<name>A0AAN8J090_TRICO</name>
<reference evidence="1 2" key="1">
    <citation type="submission" date="2019-10" db="EMBL/GenBank/DDBJ databases">
        <title>Assembly and Annotation for the nematode Trichostrongylus colubriformis.</title>
        <authorList>
            <person name="Martin J."/>
        </authorList>
    </citation>
    <scope>NUCLEOTIDE SEQUENCE [LARGE SCALE GENOMIC DNA]</scope>
    <source>
        <strain evidence="1">G859</strain>
        <tissue evidence="1">Whole worm</tissue>
    </source>
</reference>
<dbReference type="Gene3D" id="1.10.1410.10">
    <property type="match status" value="1"/>
</dbReference>
<dbReference type="AlphaFoldDB" id="A0AAN8J090"/>
<evidence type="ECO:0000313" key="2">
    <source>
        <dbReference type="Proteomes" id="UP001331761"/>
    </source>
</evidence>
<protein>
    <recommendedName>
        <fullName evidence="3">PAP-associated domain-containing protein</fullName>
    </recommendedName>
</protein>
<keyword evidence="2" id="KW-1185">Reference proteome</keyword>
<comment type="caution">
    <text evidence="1">The sequence shown here is derived from an EMBL/GenBank/DDBJ whole genome shotgun (WGS) entry which is preliminary data.</text>
</comment>
<dbReference type="SUPFAM" id="SSF81631">
    <property type="entry name" value="PAP/OAS1 substrate-binding domain"/>
    <property type="match status" value="1"/>
</dbReference>
<organism evidence="1 2">
    <name type="scientific">Trichostrongylus colubriformis</name>
    <name type="common">Black scour worm</name>
    <dbReference type="NCBI Taxonomy" id="6319"/>
    <lineage>
        <taxon>Eukaryota</taxon>
        <taxon>Metazoa</taxon>
        <taxon>Ecdysozoa</taxon>
        <taxon>Nematoda</taxon>
        <taxon>Chromadorea</taxon>
        <taxon>Rhabditida</taxon>
        <taxon>Rhabditina</taxon>
        <taxon>Rhabditomorpha</taxon>
        <taxon>Strongyloidea</taxon>
        <taxon>Trichostrongylidae</taxon>
        <taxon>Trichostrongylus</taxon>
    </lineage>
</organism>
<proteinExistence type="predicted"/>